<dbReference type="PROSITE" id="PS50033">
    <property type="entry name" value="UBX"/>
    <property type="match status" value="1"/>
</dbReference>
<proteinExistence type="predicted"/>
<feature type="region of interest" description="Disordered" evidence="1">
    <location>
        <begin position="424"/>
        <end position="477"/>
    </location>
</feature>
<dbReference type="EMBL" id="LJZO01000019">
    <property type="protein sequence ID" value="ROV96680.1"/>
    <property type="molecule type" value="Genomic_DNA"/>
</dbReference>
<feature type="domain" description="UBX" evidence="2">
    <location>
        <begin position="294"/>
        <end position="377"/>
    </location>
</feature>
<dbReference type="GO" id="GO:0005783">
    <property type="term" value="C:endoplasmic reticulum"/>
    <property type="evidence" value="ECO:0007669"/>
    <property type="project" value="TreeGrafter"/>
</dbReference>
<dbReference type="InterPro" id="IPR029071">
    <property type="entry name" value="Ubiquitin-like_domsf"/>
</dbReference>
<dbReference type="STRING" id="252740.A0A423W028"/>
<dbReference type="OrthoDB" id="2445133at2759"/>
<dbReference type="Pfam" id="PF00789">
    <property type="entry name" value="UBX"/>
    <property type="match status" value="1"/>
</dbReference>
<feature type="compositionally biased region" description="Low complexity" evidence="1">
    <location>
        <begin position="264"/>
        <end position="283"/>
    </location>
</feature>
<dbReference type="Pfam" id="PF23187">
    <property type="entry name" value="UBX7_N"/>
    <property type="match status" value="1"/>
</dbReference>
<feature type="compositionally biased region" description="Low complexity" evidence="1">
    <location>
        <begin position="146"/>
        <end position="171"/>
    </location>
</feature>
<evidence type="ECO:0000313" key="3">
    <source>
        <dbReference type="EMBL" id="ROV96680.1"/>
    </source>
</evidence>
<feature type="region of interest" description="Disordered" evidence="1">
    <location>
        <begin position="120"/>
        <end position="233"/>
    </location>
</feature>
<name>A0A423W028_CYTCH</name>
<dbReference type="Gene3D" id="3.10.20.90">
    <property type="entry name" value="Phosphatidylinositol 3-kinase Catalytic Subunit, Chain A, domain 1"/>
    <property type="match status" value="1"/>
</dbReference>
<dbReference type="AlphaFoldDB" id="A0A423W028"/>
<accession>A0A423W028</accession>
<feature type="region of interest" description="Disordered" evidence="1">
    <location>
        <begin position="248"/>
        <end position="294"/>
    </location>
</feature>
<evidence type="ECO:0000256" key="1">
    <source>
        <dbReference type="SAM" id="MobiDB-lite"/>
    </source>
</evidence>
<feature type="compositionally biased region" description="Low complexity" evidence="1">
    <location>
        <begin position="120"/>
        <end position="137"/>
    </location>
</feature>
<sequence length="569" mass="61148">MFFTGTLQEGISKALQETKLVVCFVTDNEDESKTWEDEYLKDDTIAPSLDRDAVLLRLEAGSQEAGYLAALVPLPKNPTLVVIKNGELKEYISAGTSKEQFVRRVGGAFQAQAQASVMTQTGGTAATTSTETVSSPSHPQAPGQVAPAPSGTTSSSPGQQQSQPASRSSTAGHEQSDRKQREEAERRRREKGKMKEGQEGQAQEQAQDPEKAKQNDVKRKAAQQLAERQRQAREERARVLKRIEDDRAERKARDEARRAERRAASLAPTPAAASAAGENAEGLTAAGPSSTAGRQHDQCAIQVRLFDGSTVRTRFPARATLATDVRRWVDSVRADGDEPYTFKVILTPLPNRAVDPAAEEGRTLLELGLAPSSTLVLAPVDRASSPAYPRIRAGLNNPLSRLIAAVLAFVGSVLGGVVGTLTGSGTRGRLTNNGGGGGGGGQVSGEQQKEDRAQGRATGRDGAGSSRINGFNNPDDRQRDYQLYNGNSALSCSRYQPQMLMLPWCSSMQLVKLLVAEEQLAPHWSFWDCWAAWGEASAAASGLEEPPNMPLMAWPTEEPMATPLWSGSC</sequence>
<feature type="compositionally biased region" description="Gly residues" evidence="1">
    <location>
        <begin position="433"/>
        <end position="443"/>
    </location>
</feature>
<feature type="compositionally biased region" description="Basic and acidic residues" evidence="1">
    <location>
        <begin position="174"/>
        <end position="198"/>
    </location>
</feature>
<protein>
    <recommendedName>
        <fullName evidence="2">UBX domain-containing protein</fullName>
    </recommendedName>
</protein>
<reference evidence="3 4" key="1">
    <citation type="submission" date="2015-09" db="EMBL/GenBank/DDBJ databases">
        <title>Host preference determinants of Valsa canker pathogens revealed by comparative genomics.</title>
        <authorList>
            <person name="Yin Z."/>
            <person name="Huang L."/>
        </authorList>
    </citation>
    <scope>NUCLEOTIDE SEQUENCE [LARGE SCALE GENOMIC DNA]</scope>
    <source>
        <strain evidence="3 4">YSFL</strain>
    </source>
</reference>
<dbReference type="PANTHER" id="PTHR46424">
    <property type="entry name" value="UBX DOMAIN-CONTAINING PROTEIN 4"/>
    <property type="match status" value="1"/>
</dbReference>
<evidence type="ECO:0000313" key="4">
    <source>
        <dbReference type="Proteomes" id="UP000284375"/>
    </source>
</evidence>
<dbReference type="SMART" id="SM00166">
    <property type="entry name" value="UBX"/>
    <property type="match status" value="1"/>
</dbReference>
<organism evidence="3 4">
    <name type="scientific">Cytospora chrysosperma</name>
    <name type="common">Cytospora canker fungus</name>
    <name type="synonym">Sphaeria chrysosperma</name>
    <dbReference type="NCBI Taxonomy" id="252740"/>
    <lineage>
        <taxon>Eukaryota</taxon>
        <taxon>Fungi</taxon>
        <taxon>Dikarya</taxon>
        <taxon>Ascomycota</taxon>
        <taxon>Pezizomycotina</taxon>
        <taxon>Sordariomycetes</taxon>
        <taxon>Sordariomycetidae</taxon>
        <taxon>Diaporthales</taxon>
        <taxon>Cytosporaceae</taxon>
        <taxon>Cytospora</taxon>
    </lineage>
</organism>
<dbReference type="Proteomes" id="UP000284375">
    <property type="component" value="Unassembled WGS sequence"/>
</dbReference>
<dbReference type="PANTHER" id="PTHR46424:SF1">
    <property type="entry name" value="UBX DOMAIN-CONTAINING PROTEIN 4"/>
    <property type="match status" value="1"/>
</dbReference>
<feature type="compositionally biased region" description="Basic and acidic residues" evidence="1">
    <location>
        <begin position="208"/>
        <end position="219"/>
    </location>
</feature>
<dbReference type="InterPro" id="IPR001012">
    <property type="entry name" value="UBX_dom"/>
</dbReference>
<keyword evidence="4" id="KW-1185">Reference proteome</keyword>
<gene>
    <name evidence="3" type="ORF">VSDG_05576</name>
</gene>
<evidence type="ECO:0000259" key="2">
    <source>
        <dbReference type="PROSITE" id="PS50033"/>
    </source>
</evidence>
<feature type="compositionally biased region" description="Basic and acidic residues" evidence="1">
    <location>
        <begin position="248"/>
        <end position="263"/>
    </location>
</feature>
<dbReference type="GO" id="GO:0036503">
    <property type="term" value="P:ERAD pathway"/>
    <property type="evidence" value="ECO:0007669"/>
    <property type="project" value="TreeGrafter"/>
</dbReference>
<comment type="caution">
    <text evidence="3">The sequence shown here is derived from an EMBL/GenBank/DDBJ whole genome shotgun (WGS) entry which is preliminary data.</text>
</comment>
<dbReference type="SUPFAM" id="SSF54236">
    <property type="entry name" value="Ubiquitin-like"/>
    <property type="match status" value="1"/>
</dbReference>